<gene>
    <name evidence="1" type="ORF">EYC82_09865</name>
</gene>
<protein>
    <recommendedName>
        <fullName evidence="3">EthD domain-containing protein</fullName>
    </recommendedName>
</protein>
<evidence type="ECO:0000313" key="1">
    <source>
        <dbReference type="EMBL" id="MCX2977659.1"/>
    </source>
</evidence>
<dbReference type="RefSeq" id="WP_279249369.1">
    <property type="nucleotide sequence ID" value="NZ_SHNO01000001.1"/>
</dbReference>
<name>A0ABT3T6I9_9GAMM</name>
<dbReference type="Proteomes" id="UP001143304">
    <property type="component" value="Unassembled WGS sequence"/>
</dbReference>
<keyword evidence="2" id="KW-1185">Reference proteome</keyword>
<evidence type="ECO:0000313" key="2">
    <source>
        <dbReference type="Proteomes" id="UP001143304"/>
    </source>
</evidence>
<organism evidence="1 2">
    <name type="scientific">Candidatus Marimicrobium litorale</name>
    <dbReference type="NCBI Taxonomy" id="2518991"/>
    <lineage>
        <taxon>Bacteria</taxon>
        <taxon>Pseudomonadati</taxon>
        <taxon>Pseudomonadota</taxon>
        <taxon>Gammaproteobacteria</taxon>
        <taxon>Cellvibrionales</taxon>
        <taxon>Halieaceae</taxon>
        <taxon>Marimicrobium</taxon>
    </lineage>
</organism>
<proteinExistence type="predicted"/>
<evidence type="ECO:0008006" key="3">
    <source>
        <dbReference type="Google" id="ProtNLM"/>
    </source>
</evidence>
<reference evidence="1" key="1">
    <citation type="submission" date="2019-02" db="EMBL/GenBank/DDBJ databases">
        <authorList>
            <person name="Li S.-H."/>
        </authorList>
    </citation>
    <scope>NUCLEOTIDE SEQUENCE</scope>
    <source>
        <strain evidence="1">IMCC11814</strain>
    </source>
</reference>
<comment type="caution">
    <text evidence="1">The sequence shown here is derived from an EMBL/GenBank/DDBJ whole genome shotgun (WGS) entry which is preliminary data.</text>
</comment>
<dbReference type="EMBL" id="SHNO01000001">
    <property type="protein sequence ID" value="MCX2977659.1"/>
    <property type="molecule type" value="Genomic_DNA"/>
</dbReference>
<sequence>MAKQLFYLHALKGHAPQLLDAAVSLTSSAIFENYSLHAAVMIPRDKDPLAAPADSSFLTGLDVVLEIVAPAGVSLRACQRELSPLLSPLMTLVDRERSRVACGYHRCFQESGQKPVRYHYLMVRRQDFSQADYLDYYVHSHSRFGVATPLADYYQNYIDAPAGVRLAEALGLKPVIAHSISELRFLRLKDYLSSDVVAEIGPAASVDEERFVDRVASQSFTMDVVQDTRAYSL</sequence>
<accession>A0ABT3T6I9</accession>